<evidence type="ECO:0008006" key="3">
    <source>
        <dbReference type="Google" id="ProtNLM"/>
    </source>
</evidence>
<dbReference type="AlphaFoldDB" id="A0A3D9ZDN6"/>
<name>A0A3D9ZDN6_9HYPH</name>
<dbReference type="GO" id="GO:0007165">
    <property type="term" value="P:signal transduction"/>
    <property type="evidence" value="ECO:0007669"/>
    <property type="project" value="InterPro"/>
</dbReference>
<protein>
    <recommendedName>
        <fullName evidence="3">Chemotaxis signal transduction protein</fullName>
    </recommendedName>
</protein>
<evidence type="ECO:0000313" key="1">
    <source>
        <dbReference type="EMBL" id="REF89576.1"/>
    </source>
</evidence>
<dbReference type="RefSeq" id="WP_115835328.1">
    <property type="nucleotide sequence ID" value="NZ_CP025086.1"/>
</dbReference>
<dbReference type="GO" id="GO:0006935">
    <property type="term" value="P:chemotaxis"/>
    <property type="evidence" value="ECO:0007669"/>
    <property type="project" value="InterPro"/>
</dbReference>
<proteinExistence type="predicted"/>
<accession>A0A3D9ZDN6</accession>
<dbReference type="SUPFAM" id="SSF50341">
    <property type="entry name" value="CheW-like"/>
    <property type="match status" value="1"/>
</dbReference>
<dbReference type="EMBL" id="QUMO01000001">
    <property type="protein sequence ID" value="REF89576.1"/>
    <property type="molecule type" value="Genomic_DNA"/>
</dbReference>
<evidence type="ECO:0000313" key="2">
    <source>
        <dbReference type="Proteomes" id="UP000256900"/>
    </source>
</evidence>
<sequence>MPEERYLLCRVERYAIAIGVDAVRNIGGTDSAPPDRALSSARIDLRALLQVPVHGPGVVVALRIDDADISLIVETVARIETIADSAFAPLPPAFEHARSLFDGACRRPIDGQHPLRLRLQPLAAPAAAPL</sequence>
<organism evidence="1 2">
    <name type="scientific">Methylovirgula ligni</name>
    <dbReference type="NCBI Taxonomy" id="569860"/>
    <lineage>
        <taxon>Bacteria</taxon>
        <taxon>Pseudomonadati</taxon>
        <taxon>Pseudomonadota</taxon>
        <taxon>Alphaproteobacteria</taxon>
        <taxon>Hyphomicrobiales</taxon>
        <taxon>Beijerinckiaceae</taxon>
        <taxon>Methylovirgula</taxon>
    </lineage>
</organism>
<dbReference type="InterPro" id="IPR036061">
    <property type="entry name" value="CheW-like_dom_sf"/>
</dbReference>
<comment type="caution">
    <text evidence="1">The sequence shown here is derived from an EMBL/GenBank/DDBJ whole genome shotgun (WGS) entry which is preliminary data.</text>
</comment>
<dbReference type="Proteomes" id="UP000256900">
    <property type="component" value="Unassembled WGS sequence"/>
</dbReference>
<reference evidence="1 2" key="1">
    <citation type="submission" date="2018-08" db="EMBL/GenBank/DDBJ databases">
        <title>Genomic Encyclopedia of Type Strains, Phase IV (KMG-IV): sequencing the most valuable type-strain genomes for metagenomic binning, comparative biology and taxonomic classification.</title>
        <authorList>
            <person name="Goeker M."/>
        </authorList>
    </citation>
    <scope>NUCLEOTIDE SEQUENCE [LARGE SCALE GENOMIC DNA]</scope>
    <source>
        <strain evidence="1 2">BW863</strain>
    </source>
</reference>
<gene>
    <name evidence="1" type="ORF">DES32_0801</name>
</gene>
<keyword evidence="2" id="KW-1185">Reference proteome</keyword>